<comment type="caution">
    <text evidence="1">The sequence shown here is derived from an EMBL/GenBank/DDBJ whole genome shotgun (WGS) entry which is preliminary data.</text>
</comment>
<evidence type="ECO:0000313" key="1">
    <source>
        <dbReference type="EMBL" id="MPM25126.1"/>
    </source>
</evidence>
<reference evidence="1" key="1">
    <citation type="submission" date="2019-08" db="EMBL/GenBank/DDBJ databases">
        <authorList>
            <person name="Kucharzyk K."/>
            <person name="Murdoch R.W."/>
            <person name="Higgins S."/>
            <person name="Loffler F."/>
        </authorList>
    </citation>
    <scope>NUCLEOTIDE SEQUENCE</scope>
</reference>
<accession>A0A644Y990</accession>
<organism evidence="1">
    <name type="scientific">bioreactor metagenome</name>
    <dbReference type="NCBI Taxonomy" id="1076179"/>
    <lineage>
        <taxon>unclassified sequences</taxon>
        <taxon>metagenomes</taxon>
        <taxon>ecological metagenomes</taxon>
    </lineage>
</organism>
<dbReference type="EMBL" id="VSSQ01004421">
    <property type="protein sequence ID" value="MPM25126.1"/>
    <property type="molecule type" value="Genomic_DNA"/>
</dbReference>
<proteinExistence type="predicted"/>
<protein>
    <submittedName>
        <fullName evidence="1">Uncharacterized protein</fullName>
    </submittedName>
</protein>
<sequence>MLKLIFLCFIQIVKKSSAGTNRKNFSVKPKALNTYRSEMLAYCLDRIMIAELTAVGHIKLDIQQFAYFVGTLGFSKFIINYNFGRIKPCRLIAQFFL</sequence>
<name>A0A644Y990_9ZZZZ</name>
<gene>
    <name evidence="1" type="ORF">SDC9_71616</name>
</gene>
<dbReference type="AlphaFoldDB" id="A0A644Y990"/>